<dbReference type="PANTHER" id="PTHR10993:SF7">
    <property type="entry name" value="LIPOYLTRANSFERASE 2, MITOCHONDRIAL-RELATED"/>
    <property type="match status" value="1"/>
</dbReference>
<protein>
    <recommendedName>
        <fullName evidence="5 6">Octanoyltransferase</fullName>
        <ecNumber evidence="5 6">2.3.1.181</ecNumber>
    </recommendedName>
    <alternativeName>
        <fullName evidence="5">Lipoate-protein ligase B</fullName>
    </alternativeName>
    <alternativeName>
        <fullName evidence="5">Lipoyl/octanoyl transferase</fullName>
    </alternativeName>
    <alternativeName>
        <fullName evidence="5">Octanoyl-[acyl-carrier-protein]-protein N-octanoyltransferase</fullName>
    </alternativeName>
</protein>
<dbReference type="PIRSF" id="PIRSF016262">
    <property type="entry name" value="LPLase"/>
    <property type="match status" value="1"/>
</dbReference>
<comment type="miscellaneous">
    <text evidence="5">In the reaction, the free carboxyl group of octanoic acid is attached via an amide linkage to the epsilon-amino group of a specific lysine residue of lipoyl domains of lipoate-dependent enzymes.</text>
</comment>
<dbReference type="EC" id="2.3.1.181" evidence="5 6"/>
<dbReference type="RefSeq" id="WP_132939179.1">
    <property type="nucleotide sequence ID" value="NZ_CP119676.1"/>
</dbReference>
<dbReference type="OrthoDB" id="9787061at2"/>
<dbReference type="HAMAP" id="MF_00013">
    <property type="entry name" value="LipB"/>
    <property type="match status" value="1"/>
</dbReference>
<dbReference type="GO" id="GO:0005737">
    <property type="term" value="C:cytoplasm"/>
    <property type="evidence" value="ECO:0007669"/>
    <property type="project" value="UniProtKB-SubCell"/>
</dbReference>
<feature type="region of interest" description="Disordered" evidence="10">
    <location>
        <begin position="1"/>
        <end position="20"/>
    </location>
</feature>
<feature type="site" description="Lowers pKa of active site Cys" evidence="5 9">
    <location>
        <position position="164"/>
    </location>
</feature>
<accession>A0A4R3J9D5</accession>
<comment type="catalytic activity">
    <reaction evidence="5 6">
        <text>octanoyl-[ACP] + L-lysyl-[protein] = N(6)-octanoyl-L-lysyl-[protein] + holo-[ACP] + H(+)</text>
        <dbReference type="Rhea" id="RHEA:17665"/>
        <dbReference type="Rhea" id="RHEA-COMP:9636"/>
        <dbReference type="Rhea" id="RHEA-COMP:9685"/>
        <dbReference type="Rhea" id="RHEA-COMP:9752"/>
        <dbReference type="Rhea" id="RHEA-COMP:9928"/>
        <dbReference type="ChEBI" id="CHEBI:15378"/>
        <dbReference type="ChEBI" id="CHEBI:29969"/>
        <dbReference type="ChEBI" id="CHEBI:64479"/>
        <dbReference type="ChEBI" id="CHEBI:78463"/>
        <dbReference type="ChEBI" id="CHEBI:78809"/>
        <dbReference type="EC" id="2.3.1.181"/>
    </reaction>
</comment>
<evidence type="ECO:0000256" key="1">
    <source>
        <dbReference type="ARBA" id="ARBA00004821"/>
    </source>
</evidence>
<feature type="domain" description="BPL/LPL catalytic" evidence="11">
    <location>
        <begin position="53"/>
        <end position="236"/>
    </location>
</feature>
<gene>
    <name evidence="5" type="primary">lipB</name>
    <name evidence="12" type="ORF">EDD55_10648</name>
</gene>
<dbReference type="EMBL" id="SLZW01000006">
    <property type="protein sequence ID" value="TCS62094.1"/>
    <property type="molecule type" value="Genomic_DNA"/>
</dbReference>
<dbReference type="SUPFAM" id="SSF55681">
    <property type="entry name" value="Class II aaRS and biotin synthetases"/>
    <property type="match status" value="1"/>
</dbReference>
<organism evidence="12 13">
    <name type="scientific">Varunaivibrio sulfuroxidans</name>
    <dbReference type="NCBI Taxonomy" id="1773489"/>
    <lineage>
        <taxon>Bacteria</taxon>
        <taxon>Pseudomonadati</taxon>
        <taxon>Pseudomonadota</taxon>
        <taxon>Alphaproteobacteria</taxon>
        <taxon>Rhodospirillales</taxon>
        <taxon>Magnetovibrionaceae</taxon>
        <taxon>Varunaivibrio</taxon>
    </lineage>
</organism>
<keyword evidence="2 5" id="KW-0808">Transferase</keyword>
<dbReference type="GO" id="GO:0033819">
    <property type="term" value="F:lipoyl(octanoyl) transferase activity"/>
    <property type="evidence" value="ECO:0007669"/>
    <property type="project" value="UniProtKB-EC"/>
</dbReference>
<feature type="active site" description="Acyl-thioester intermediate" evidence="5 7">
    <location>
        <position position="198"/>
    </location>
</feature>
<keyword evidence="5" id="KW-0963">Cytoplasm</keyword>
<evidence type="ECO:0000256" key="6">
    <source>
        <dbReference type="PIRNR" id="PIRNR016262"/>
    </source>
</evidence>
<dbReference type="PROSITE" id="PS01313">
    <property type="entry name" value="LIPB"/>
    <property type="match status" value="1"/>
</dbReference>
<evidence type="ECO:0000256" key="5">
    <source>
        <dbReference type="HAMAP-Rule" id="MF_00013"/>
    </source>
</evidence>
<dbReference type="CDD" id="cd16444">
    <property type="entry name" value="LipB"/>
    <property type="match status" value="1"/>
</dbReference>
<dbReference type="UniPathway" id="UPA00538">
    <property type="reaction ID" value="UER00592"/>
</dbReference>
<dbReference type="AlphaFoldDB" id="A0A4R3J9D5"/>
<keyword evidence="3 5" id="KW-0012">Acyltransferase</keyword>
<dbReference type="PANTHER" id="PTHR10993">
    <property type="entry name" value="OCTANOYLTRANSFERASE"/>
    <property type="match status" value="1"/>
</dbReference>
<dbReference type="NCBIfam" id="NF010925">
    <property type="entry name" value="PRK14345.1"/>
    <property type="match status" value="1"/>
</dbReference>
<comment type="caution">
    <text evidence="12">The sequence shown here is derived from an EMBL/GenBank/DDBJ whole genome shotgun (WGS) entry which is preliminary data.</text>
</comment>
<dbReference type="NCBIfam" id="NF010921">
    <property type="entry name" value="PRK14341.1"/>
    <property type="match status" value="1"/>
</dbReference>
<feature type="binding site" evidence="5 8">
    <location>
        <begin position="167"/>
        <end position="169"/>
    </location>
    <ligand>
        <name>substrate</name>
    </ligand>
</feature>
<dbReference type="InterPro" id="IPR004143">
    <property type="entry name" value="BPL_LPL_catalytic"/>
</dbReference>
<evidence type="ECO:0000259" key="11">
    <source>
        <dbReference type="PROSITE" id="PS51733"/>
    </source>
</evidence>
<sequence>MHKRDQSSSFLPQSAPSPDDAPRAVEWIVAPGLVAYPDAVAAMETRVKAIRDKRCAPAIWLVEHPPLYTAGTSAHRADLLDDGRFPVYAAGRGGQYTYHGPGQRVVYVMMDLKWRASDLRAYVRDLEQWMIDTLAQFSVVGERREGRVGIWVARQNAALPREDKIGAIGVRVRRWVSFHGMALNVAPDLGHFSGIVPCGIREHGVTSLRDLGIDATMADVDAELRRTFTRVFGYRTVDASSLVAPSPPQPAMPASGGNPSP</sequence>
<dbReference type="NCBIfam" id="TIGR00214">
    <property type="entry name" value="lipB"/>
    <property type="match status" value="1"/>
</dbReference>
<comment type="similarity">
    <text evidence="5 6">Belongs to the LipB family.</text>
</comment>
<dbReference type="PROSITE" id="PS51733">
    <property type="entry name" value="BPL_LPL_CATALYTIC"/>
    <property type="match status" value="1"/>
</dbReference>
<feature type="binding site" evidence="5 8">
    <location>
        <begin position="92"/>
        <end position="99"/>
    </location>
    <ligand>
        <name>substrate</name>
    </ligand>
</feature>
<evidence type="ECO:0000256" key="9">
    <source>
        <dbReference type="PIRSR" id="PIRSR016262-3"/>
    </source>
</evidence>
<feature type="compositionally biased region" description="Polar residues" evidence="10">
    <location>
        <begin position="7"/>
        <end position="16"/>
    </location>
</feature>
<dbReference type="GO" id="GO:0009249">
    <property type="term" value="P:protein lipoylation"/>
    <property type="evidence" value="ECO:0007669"/>
    <property type="project" value="InterPro"/>
</dbReference>
<dbReference type="Gene3D" id="3.30.930.10">
    <property type="entry name" value="Bira Bifunctional Protein, Domain 2"/>
    <property type="match status" value="1"/>
</dbReference>
<dbReference type="Pfam" id="PF21948">
    <property type="entry name" value="LplA-B_cat"/>
    <property type="match status" value="1"/>
</dbReference>
<comment type="pathway">
    <text evidence="1 5 6">Protein modification; protein lipoylation via endogenous pathway; protein N(6)-(lipoyl)lysine from octanoyl-[acyl-carrier-protein]: step 1/2.</text>
</comment>
<evidence type="ECO:0000256" key="10">
    <source>
        <dbReference type="SAM" id="MobiDB-lite"/>
    </source>
</evidence>
<name>A0A4R3J9D5_9PROT</name>
<dbReference type="Proteomes" id="UP000295304">
    <property type="component" value="Unassembled WGS sequence"/>
</dbReference>
<proteinExistence type="inferred from homology"/>
<dbReference type="InterPro" id="IPR045864">
    <property type="entry name" value="aa-tRNA-synth_II/BPL/LPL"/>
</dbReference>
<evidence type="ECO:0000313" key="12">
    <source>
        <dbReference type="EMBL" id="TCS62094.1"/>
    </source>
</evidence>
<evidence type="ECO:0000313" key="13">
    <source>
        <dbReference type="Proteomes" id="UP000295304"/>
    </source>
</evidence>
<dbReference type="InterPro" id="IPR020605">
    <property type="entry name" value="Octanoyltransferase_CS"/>
</dbReference>
<evidence type="ECO:0000256" key="7">
    <source>
        <dbReference type="PIRSR" id="PIRSR016262-1"/>
    </source>
</evidence>
<reference evidence="12 13" key="1">
    <citation type="submission" date="2019-03" db="EMBL/GenBank/DDBJ databases">
        <title>Genomic Encyclopedia of Type Strains, Phase IV (KMG-IV): sequencing the most valuable type-strain genomes for metagenomic binning, comparative biology and taxonomic classification.</title>
        <authorList>
            <person name="Goeker M."/>
        </authorList>
    </citation>
    <scope>NUCLEOTIDE SEQUENCE [LARGE SCALE GENOMIC DNA]</scope>
    <source>
        <strain evidence="12 13">DSM 101688</strain>
    </source>
</reference>
<comment type="function">
    <text evidence="4 5 6">Catalyzes the transfer of endogenously produced octanoic acid from octanoyl-acyl-carrier-protein onto the lipoyl domains of lipoate-dependent enzymes. Lipoyl-ACP can also act as a substrate although octanoyl-ACP is likely to be the physiological substrate.</text>
</comment>
<feature type="binding site" evidence="5 8">
    <location>
        <begin position="180"/>
        <end position="182"/>
    </location>
    <ligand>
        <name>substrate</name>
    </ligand>
</feature>
<dbReference type="InterPro" id="IPR000544">
    <property type="entry name" value="Octanoyltransferase"/>
</dbReference>
<evidence type="ECO:0000256" key="4">
    <source>
        <dbReference type="ARBA" id="ARBA00024732"/>
    </source>
</evidence>
<comment type="subcellular location">
    <subcellularLocation>
        <location evidence="5">Cytoplasm</location>
    </subcellularLocation>
</comment>
<evidence type="ECO:0000256" key="2">
    <source>
        <dbReference type="ARBA" id="ARBA00022679"/>
    </source>
</evidence>
<keyword evidence="13" id="KW-1185">Reference proteome</keyword>
<evidence type="ECO:0000256" key="8">
    <source>
        <dbReference type="PIRSR" id="PIRSR016262-2"/>
    </source>
</evidence>
<evidence type="ECO:0000256" key="3">
    <source>
        <dbReference type="ARBA" id="ARBA00023315"/>
    </source>
</evidence>